<dbReference type="EMBL" id="JBHSLN010000003">
    <property type="protein sequence ID" value="MFC5295972.1"/>
    <property type="molecule type" value="Genomic_DNA"/>
</dbReference>
<keyword evidence="2" id="KW-0472">Membrane</keyword>
<feature type="region of interest" description="Disordered" evidence="1">
    <location>
        <begin position="1"/>
        <end position="43"/>
    </location>
</feature>
<name>A0ABW0F9U1_9MICO</name>
<feature type="domain" description="Acyltransferase 3" evidence="3">
    <location>
        <begin position="49"/>
        <end position="398"/>
    </location>
</feature>
<dbReference type="PANTHER" id="PTHR23028:SF53">
    <property type="entry name" value="ACYL_TRANSF_3 DOMAIN-CONTAINING PROTEIN"/>
    <property type="match status" value="1"/>
</dbReference>
<feature type="compositionally biased region" description="Low complexity" evidence="1">
    <location>
        <begin position="16"/>
        <end position="41"/>
    </location>
</feature>
<dbReference type="InterPro" id="IPR002656">
    <property type="entry name" value="Acyl_transf_3_dom"/>
</dbReference>
<keyword evidence="6" id="KW-1185">Reference proteome</keyword>
<keyword evidence="5" id="KW-0012">Acyltransferase</keyword>
<feature type="transmembrane region" description="Helical" evidence="2">
    <location>
        <begin position="377"/>
        <end position="397"/>
    </location>
</feature>
<keyword evidence="5" id="KW-0808">Transferase</keyword>
<evidence type="ECO:0000259" key="3">
    <source>
        <dbReference type="Pfam" id="PF01757"/>
    </source>
</evidence>
<dbReference type="InterPro" id="IPR050879">
    <property type="entry name" value="Acyltransferase_3"/>
</dbReference>
<dbReference type="Pfam" id="PF19040">
    <property type="entry name" value="SGNH"/>
    <property type="match status" value="1"/>
</dbReference>
<sequence>MSRSSPAPSATPPSEVPSLTTPASASPSSAAPSSTAPSSTTQAGRYRPELHGLRGLAIGLVVLYHVWFDRVSGGVDVFLFLSSFLLVGTFLRRIDRGERTRPAAYWGRTFKRLLPPTAVVSLATLAGVYLVLPPERWMPALDDAIGSLLHIENWVLIGRGVDYYAAAEAGPSAFQHFWSLSIQGQVFLAWPLLIALGVLLARALRRSVRSVLAVLFTIVLVLSFAWSVHSTATQQDIAYFDTFARLWEFAAGSLLGLLLPAWEERSAERRRRRGRHRGPATGVSSWRVVAGWAGIAGLVSCGLLIDVQGAFPGWIAAWPLAAAGLVLAVGTTGHRLGVDQLLATGPAKLLGDISYGLYLVHWPLLTLYLAHTGKQRAGVLDGLLLILISLAAAWLLTRLVDTPIRRWPWASARAWRSGAVAVICLALGLTPALAAQQYLVAQQREAEARAVADNPGARVLDPDFTQHPDADPSAAPLPTAALLGKDWVSGEEQCTGDLAPQGAERDTLDASCKVVQGPEGAPVMVSVGNSRLEQFSASLIELAKKEGWTLVTMWKGGCAYTPDATLDVPDCNAFSADAEAYLDRVAPDAVVLNTTFLDREGAEEVMPGMETTLPELAATGTQVVAMRDLPRMPVDPAACTAEKGAEDPDCAPPLPEPLQQERPDAQLIAGTQGAAGTGRAGGTVVPLEVNDLVCPEEICTPVIGNVVVSLDEDHLTGTYGATMQDAVDARLRDEGFSW</sequence>
<keyword evidence="2" id="KW-1133">Transmembrane helix</keyword>
<evidence type="ECO:0000256" key="2">
    <source>
        <dbReference type="SAM" id="Phobius"/>
    </source>
</evidence>
<feature type="transmembrane region" description="Helical" evidence="2">
    <location>
        <begin position="283"/>
        <end position="305"/>
    </location>
</feature>
<proteinExistence type="predicted"/>
<feature type="transmembrane region" description="Helical" evidence="2">
    <location>
        <begin position="187"/>
        <end position="204"/>
    </location>
</feature>
<dbReference type="InterPro" id="IPR043968">
    <property type="entry name" value="SGNH"/>
</dbReference>
<dbReference type="EC" id="2.3.1.-" evidence="5"/>
<dbReference type="Pfam" id="PF01757">
    <property type="entry name" value="Acyl_transf_3"/>
    <property type="match status" value="1"/>
</dbReference>
<reference evidence="6" key="1">
    <citation type="journal article" date="2019" name="Int. J. Syst. Evol. Microbiol.">
        <title>The Global Catalogue of Microorganisms (GCM) 10K type strain sequencing project: providing services to taxonomists for standard genome sequencing and annotation.</title>
        <authorList>
            <consortium name="The Broad Institute Genomics Platform"/>
            <consortium name="The Broad Institute Genome Sequencing Center for Infectious Disease"/>
            <person name="Wu L."/>
            <person name="Ma J."/>
        </authorList>
    </citation>
    <scope>NUCLEOTIDE SEQUENCE [LARGE SCALE GENOMIC DNA]</scope>
    <source>
        <strain evidence="6">CGMCC 1.16455</strain>
    </source>
</reference>
<organism evidence="5 6">
    <name type="scientific">Brachybacterium tyrofermentans</name>
    <dbReference type="NCBI Taxonomy" id="47848"/>
    <lineage>
        <taxon>Bacteria</taxon>
        <taxon>Bacillati</taxon>
        <taxon>Actinomycetota</taxon>
        <taxon>Actinomycetes</taxon>
        <taxon>Micrococcales</taxon>
        <taxon>Dermabacteraceae</taxon>
        <taxon>Brachybacterium</taxon>
    </lineage>
</organism>
<evidence type="ECO:0000313" key="5">
    <source>
        <dbReference type="EMBL" id="MFC5295972.1"/>
    </source>
</evidence>
<gene>
    <name evidence="5" type="ORF">ACFPK8_00425</name>
</gene>
<dbReference type="RefSeq" id="WP_343925323.1">
    <property type="nucleotide sequence ID" value="NZ_BAAAIR010000045.1"/>
</dbReference>
<protein>
    <submittedName>
        <fullName evidence="5">Acyltransferase family protein</fullName>
        <ecNumber evidence="5">2.3.1.-</ecNumber>
    </submittedName>
</protein>
<dbReference type="Proteomes" id="UP001595937">
    <property type="component" value="Unassembled WGS sequence"/>
</dbReference>
<accession>A0ABW0F9U1</accession>
<dbReference type="GeneID" id="303298296"/>
<feature type="transmembrane region" description="Helical" evidence="2">
    <location>
        <begin position="244"/>
        <end position="262"/>
    </location>
</feature>
<feature type="transmembrane region" description="Helical" evidence="2">
    <location>
        <begin position="52"/>
        <end position="68"/>
    </location>
</feature>
<comment type="caution">
    <text evidence="5">The sequence shown here is derived from an EMBL/GenBank/DDBJ whole genome shotgun (WGS) entry which is preliminary data.</text>
</comment>
<feature type="transmembrane region" description="Helical" evidence="2">
    <location>
        <begin position="311"/>
        <end position="332"/>
    </location>
</feature>
<evidence type="ECO:0000256" key="1">
    <source>
        <dbReference type="SAM" id="MobiDB-lite"/>
    </source>
</evidence>
<feature type="transmembrane region" description="Helical" evidence="2">
    <location>
        <begin position="353"/>
        <end position="371"/>
    </location>
</feature>
<feature type="transmembrane region" description="Helical" evidence="2">
    <location>
        <begin position="211"/>
        <end position="232"/>
    </location>
</feature>
<feature type="transmembrane region" description="Helical" evidence="2">
    <location>
        <begin position="74"/>
        <end position="92"/>
    </location>
</feature>
<evidence type="ECO:0000259" key="4">
    <source>
        <dbReference type="Pfam" id="PF19040"/>
    </source>
</evidence>
<feature type="transmembrane region" description="Helical" evidence="2">
    <location>
        <begin position="113"/>
        <end position="132"/>
    </location>
</feature>
<feature type="transmembrane region" description="Helical" evidence="2">
    <location>
        <begin position="418"/>
        <end position="439"/>
    </location>
</feature>
<evidence type="ECO:0000313" key="6">
    <source>
        <dbReference type="Proteomes" id="UP001595937"/>
    </source>
</evidence>
<dbReference type="PANTHER" id="PTHR23028">
    <property type="entry name" value="ACETYLTRANSFERASE"/>
    <property type="match status" value="1"/>
</dbReference>
<keyword evidence="2" id="KW-0812">Transmembrane</keyword>
<feature type="domain" description="SGNH" evidence="4">
    <location>
        <begin position="510"/>
        <end position="724"/>
    </location>
</feature>
<dbReference type="GO" id="GO:0016746">
    <property type="term" value="F:acyltransferase activity"/>
    <property type="evidence" value="ECO:0007669"/>
    <property type="project" value="UniProtKB-KW"/>
</dbReference>